<keyword evidence="8" id="KW-0732">Signal</keyword>
<proteinExistence type="inferred from homology"/>
<evidence type="ECO:0000256" key="5">
    <source>
        <dbReference type="ARBA" id="ARBA00022692"/>
    </source>
</evidence>
<comment type="caution">
    <text evidence="9">The sequence shown here is derived from an EMBL/GenBank/DDBJ whole genome shotgun (WGS) entry which is preliminary data.</text>
</comment>
<evidence type="ECO:0000256" key="8">
    <source>
        <dbReference type="SAM" id="SignalP"/>
    </source>
</evidence>
<name>A0A0W0ZJ61_9GAMM</name>
<sequence>MKRKWNIIFFYCITTSVWANTNHILTTEELLRLAAKNSQSISQAQLEVLVKQKEIDVAKARYFPILRAEAIDSAGFPGSSNWLGIEGLVGSPYRSGPTAGVVTKQLIYDFGRTAAAVKAARSEVDVAKQSTRVTAYEVQLFALQAYYQCATYKKKQEIWINLAKESALITKEAKHFVKTGQRSVVDNYLSESETQEARTEHAFLREQMLGSLKELAIITGIDASTIACPVLSDKLIDSLNSQSRVFASPYVKRAIADAKAAQEKLKKEKATFRPEIVAIASGGGMDKTHLVRKDNYAVGVGVSMPLLDFNITSRISQAQAELLAKQQAIAAQKQYIEEMNAKLDLTIRATITRIKHLNIELNIAQDGFKVAKQRYFNLEGDLVDLREAWRNLARAQIIIEDARNDLLQAKGAKALLNGWGY</sequence>
<keyword evidence="3" id="KW-0813">Transport</keyword>
<feature type="signal peptide" evidence="8">
    <location>
        <begin position="1"/>
        <end position="19"/>
    </location>
</feature>
<accession>A0A0W0ZJ61</accession>
<dbReference type="Proteomes" id="UP000054926">
    <property type="component" value="Unassembled WGS sequence"/>
</dbReference>
<dbReference type="STRING" id="947033.Lste_2191"/>
<reference evidence="9 10" key="1">
    <citation type="submission" date="2015-11" db="EMBL/GenBank/DDBJ databases">
        <title>Genomic analysis of 38 Legionella species identifies large and diverse effector repertoires.</title>
        <authorList>
            <person name="Burstein D."/>
            <person name="Amaro F."/>
            <person name="Zusman T."/>
            <person name="Lifshitz Z."/>
            <person name="Cohen O."/>
            <person name="Gilbert J.A."/>
            <person name="Pupko T."/>
            <person name="Shuman H.A."/>
            <person name="Segal G."/>
        </authorList>
    </citation>
    <scope>NUCLEOTIDE SEQUENCE [LARGE SCALE GENOMIC DNA]</scope>
    <source>
        <strain evidence="9 10">IMVS3376</strain>
    </source>
</reference>
<dbReference type="PANTHER" id="PTHR30026">
    <property type="entry name" value="OUTER MEMBRANE PROTEIN TOLC"/>
    <property type="match status" value="1"/>
</dbReference>
<evidence type="ECO:0000256" key="3">
    <source>
        <dbReference type="ARBA" id="ARBA00022448"/>
    </source>
</evidence>
<keyword evidence="4" id="KW-1134">Transmembrane beta strand</keyword>
<evidence type="ECO:0000313" key="10">
    <source>
        <dbReference type="Proteomes" id="UP000054926"/>
    </source>
</evidence>
<evidence type="ECO:0000256" key="7">
    <source>
        <dbReference type="ARBA" id="ARBA00023237"/>
    </source>
</evidence>
<dbReference type="GO" id="GO:1990281">
    <property type="term" value="C:efflux pump complex"/>
    <property type="evidence" value="ECO:0007669"/>
    <property type="project" value="TreeGrafter"/>
</dbReference>
<evidence type="ECO:0000256" key="2">
    <source>
        <dbReference type="ARBA" id="ARBA00007613"/>
    </source>
</evidence>
<gene>
    <name evidence="9" type="ORF">Lste_2191</name>
</gene>
<evidence type="ECO:0000256" key="1">
    <source>
        <dbReference type="ARBA" id="ARBA00004442"/>
    </source>
</evidence>
<dbReference type="InterPro" id="IPR051906">
    <property type="entry name" value="TolC-like"/>
</dbReference>
<keyword evidence="6" id="KW-0472">Membrane</keyword>
<dbReference type="Gene3D" id="1.20.1600.10">
    <property type="entry name" value="Outer membrane efflux proteins (OEP)"/>
    <property type="match status" value="1"/>
</dbReference>
<evidence type="ECO:0000256" key="4">
    <source>
        <dbReference type="ARBA" id="ARBA00022452"/>
    </source>
</evidence>
<dbReference type="GO" id="GO:0015288">
    <property type="term" value="F:porin activity"/>
    <property type="evidence" value="ECO:0007669"/>
    <property type="project" value="TreeGrafter"/>
</dbReference>
<protein>
    <submittedName>
        <fullName evidence="9">Outer membrane efflux protein</fullName>
    </submittedName>
</protein>
<dbReference type="PATRIC" id="fig|947033.5.peg.2321"/>
<dbReference type="SUPFAM" id="SSF56954">
    <property type="entry name" value="Outer membrane efflux proteins (OEP)"/>
    <property type="match status" value="1"/>
</dbReference>
<keyword evidence="5" id="KW-0812">Transmembrane</keyword>
<keyword evidence="10" id="KW-1185">Reference proteome</keyword>
<feature type="chain" id="PRO_5006918746" evidence="8">
    <location>
        <begin position="20"/>
        <end position="421"/>
    </location>
</feature>
<dbReference type="OrthoDB" id="314748at2"/>
<dbReference type="AlphaFoldDB" id="A0A0W0ZJ61"/>
<dbReference type="GO" id="GO:0009279">
    <property type="term" value="C:cell outer membrane"/>
    <property type="evidence" value="ECO:0007669"/>
    <property type="project" value="UniProtKB-SubCell"/>
</dbReference>
<dbReference type="Pfam" id="PF02321">
    <property type="entry name" value="OEP"/>
    <property type="match status" value="2"/>
</dbReference>
<dbReference type="InterPro" id="IPR003423">
    <property type="entry name" value="OMP_efflux"/>
</dbReference>
<evidence type="ECO:0000313" key="9">
    <source>
        <dbReference type="EMBL" id="KTD69033.1"/>
    </source>
</evidence>
<comment type="similarity">
    <text evidence="2">Belongs to the outer membrane factor (OMF) (TC 1.B.17) family.</text>
</comment>
<dbReference type="EMBL" id="LNYY01000019">
    <property type="protein sequence ID" value="KTD69033.1"/>
    <property type="molecule type" value="Genomic_DNA"/>
</dbReference>
<dbReference type="RefSeq" id="WP_058510990.1">
    <property type="nucleotide sequence ID" value="NZ_DAIOMV010000019.1"/>
</dbReference>
<dbReference type="GO" id="GO:0015562">
    <property type="term" value="F:efflux transmembrane transporter activity"/>
    <property type="evidence" value="ECO:0007669"/>
    <property type="project" value="InterPro"/>
</dbReference>
<evidence type="ECO:0000256" key="6">
    <source>
        <dbReference type="ARBA" id="ARBA00023136"/>
    </source>
</evidence>
<comment type="subcellular location">
    <subcellularLocation>
        <location evidence="1">Cell outer membrane</location>
    </subcellularLocation>
</comment>
<keyword evidence="7" id="KW-0998">Cell outer membrane</keyword>
<dbReference type="PANTHER" id="PTHR30026:SF20">
    <property type="entry name" value="OUTER MEMBRANE PROTEIN TOLC"/>
    <property type="match status" value="1"/>
</dbReference>
<organism evidence="9 10">
    <name type="scientific">Legionella steelei</name>
    <dbReference type="NCBI Taxonomy" id="947033"/>
    <lineage>
        <taxon>Bacteria</taxon>
        <taxon>Pseudomonadati</taxon>
        <taxon>Pseudomonadota</taxon>
        <taxon>Gammaproteobacteria</taxon>
        <taxon>Legionellales</taxon>
        <taxon>Legionellaceae</taxon>
        <taxon>Legionella</taxon>
    </lineage>
</organism>